<dbReference type="SUPFAM" id="SSF63825">
    <property type="entry name" value="YWTD domain"/>
    <property type="match status" value="1"/>
</dbReference>
<reference evidence="1" key="2">
    <citation type="journal article" date="2023" name="IMA Fungus">
        <title>Comparative genomic study of the Penicillium genus elucidates a diverse pangenome and 15 lateral gene transfer events.</title>
        <authorList>
            <person name="Petersen C."/>
            <person name="Sorensen T."/>
            <person name="Nielsen M.R."/>
            <person name="Sondergaard T.E."/>
            <person name="Sorensen J.L."/>
            <person name="Fitzpatrick D.A."/>
            <person name="Frisvad J.C."/>
            <person name="Nielsen K.L."/>
        </authorList>
    </citation>
    <scope>NUCLEOTIDE SEQUENCE</scope>
    <source>
        <strain evidence="1">IBT 21472</strain>
    </source>
</reference>
<dbReference type="OrthoDB" id="5958943at2759"/>
<dbReference type="InterPro" id="IPR011042">
    <property type="entry name" value="6-blade_b-propeller_TolB-like"/>
</dbReference>
<dbReference type="Gene3D" id="2.120.10.30">
    <property type="entry name" value="TolB, C-terminal domain"/>
    <property type="match status" value="1"/>
</dbReference>
<dbReference type="EMBL" id="JAPZBO010000010">
    <property type="protein sequence ID" value="KAJ5299282.1"/>
    <property type="molecule type" value="Genomic_DNA"/>
</dbReference>
<dbReference type="AlphaFoldDB" id="A0A9W9GFN4"/>
<evidence type="ECO:0000313" key="2">
    <source>
        <dbReference type="Proteomes" id="UP001147746"/>
    </source>
</evidence>
<organism evidence="1 2">
    <name type="scientific">Penicillium atrosanguineum</name>
    <dbReference type="NCBI Taxonomy" id="1132637"/>
    <lineage>
        <taxon>Eukaryota</taxon>
        <taxon>Fungi</taxon>
        <taxon>Dikarya</taxon>
        <taxon>Ascomycota</taxon>
        <taxon>Pezizomycotina</taxon>
        <taxon>Eurotiomycetes</taxon>
        <taxon>Eurotiomycetidae</taxon>
        <taxon>Eurotiales</taxon>
        <taxon>Aspergillaceae</taxon>
        <taxon>Penicillium</taxon>
    </lineage>
</organism>
<comment type="caution">
    <text evidence="1">The sequence shown here is derived from an EMBL/GenBank/DDBJ whole genome shotgun (WGS) entry which is preliminary data.</text>
</comment>
<sequence length="131" mass="14923">MTRQATQRPHAVTSTGRLYFLDIGLPTYPEHNGRILTCKPDGSDIRELITEIRTLPDGINVDVDHQHIYWTNMVVPSAKDGFIQRCDLSGEYVVTIIPARRILQSNWLLHESQENYTGPTEKAFCDSRPGR</sequence>
<dbReference type="Proteomes" id="UP001147746">
    <property type="component" value="Unassembled WGS sequence"/>
</dbReference>
<gene>
    <name evidence="1" type="ORF">N7476_010839</name>
</gene>
<accession>A0A9W9GFN4</accession>
<keyword evidence="2" id="KW-1185">Reference proteome</keyword>
<protein>
    <submittedName>
        <fullName evidence="1">Uncharacterized protein</fullName>
    </submittedName>
</protein>
<name>A0A9W9GFN4_9EURO</name>
<proteinExistence type="predicted"/>
<reference evidence="1" key="1">
    <citation type="submission" date="2022-12" db="EMBL/GenBank/DDBJ databases">
        <authorList>
            <person name="Petersen C."/>
        </authorList>
    </citation>
    <scope>NUCLEOTIDE SEQUENCE</scope>
    <source>
        <strain evidence="1">IBT 21472</strain>
    </source>
</reference>
<evidence type="ECO:0000313" key="1">
    <source>
        <dbReference type="EMBL" id="KAJ5299282.1"/>
    </source>
</evidence>